<accession>A0A1F6GMH1</accession>
<protein>
    <submittedName>
        <fullName evidence="1">Uncharacterized protein</fullName>
    </submittedName>
</protein>
<gene>
    <name evidence="1" type="ORF">A2557_00890</name>
</gene>
<comment type="caution">
    <text evidence="1">The sequence shown here is derived from an EMBL/GenBank/DDBJ whole genome shotgun (WGS) entry which is preliminary data.</text>
</comment>
<sequence length="105" mass="11923">MAPHSAHYDWFCKGLEDSLRTELRTLELGIRKGERPSGSEVKRILEGGTVYVVALTPFRGLMMFCQMKPFVGPKFLGPYVFQNGDWVEDYQALEKLKSPGLNDLL</sequence>
<evidence type="ECO:0000313" key="2">
    <source>
        <dbReference type="Proteomes" id="UP000177583"/>
    </source>
</evidence>
<name>A0A1F6GMH1_9PROT</name>
<reference evidence="1 2" key="1">
    <citation type="journal article" date="2016" name="Nat. Commun.">
        <title>Thousands of microbial genomes shed light on interconnected biogeochemical processes in an aquifer system.</title>
        <authorList>
            <person name="Anantharaman K."/>
            <person name="Brown C.T."/>
            <person name="Hug L.A."/>
            <person name="Sharon I."/>
            <person name="Castelle C.J."/>
            <person name="Probst A.J."/>
            <person name="Thomas B.C."/>
            <person name="Singh A."/>
            <person name="Wilkins M.J."/>
            <person name="Karaoz U."/>
            <person name="Brodie E.L."/>
            <person name="Williams K.H."/>
            <person name="Hubbard S.S."/>
            <person name="Banfield J.F."/>
        </authorList>
    </citation>
    <scope>NUCLEOTIDE SEQUENCE [LARGE SCALE GENOMIC DNA]</scope>
</reference>
<dbReference type="EMBL" id="MFNF01000058">
    <property type="protein sequence ID" value="OGG99331.1"/>
    <property type="molecule type" value="Genomic_DNA"/>
</dbReference>
<organism evidence="1 2">
    <name type="scientific">Candidatus Lambdaproteobacteria bacterium RIFOXYD2_FULL_56_26</name>
    <dbReference type="NCBI Taxonomy" id="1817773"/>
    <lineage>
        <taxon>Bacteria</taxon>
        <taxon>Pseudomonadati</taxon>
        <taxon>Pseudomonadota</taxon>
        <taxon>Candidatus Lambdaproteobacteria</taxon>
    </lineage>
</organism>
<dbReference type="Proteomes" id="UP000177583">
    <property type="component" value="Unassembled WGS sequence"/>
</dbReference>
<evidence type="ECO:0000313" key="1">
    <source>
        <dbReference type="EMBL" id="OGG99331.1"/>
    </source>
</evidence>
<dbReference type="AlphaFoldDB" id="A0A1F6GMH1"/>
<proteinExistence type="predicted"/>